<dbReference type="EMBL" id="JAEPRE010000235">
    <property type="protein sequence ID" value="KAG2229905.1"/>
    <property type="molecule type" value="Genomic_DNA"/>
</dbReference>
<gene>
    <name evidence="2" type="ORF">INT48_008280</name>
</gene>
<organism evidence="2 3">
    <name type="scientific">Thamnidium elegans</name>
    <dbReference type="NCBI Taxonomy" id="101142"/>
    <lineage>
        <taxon>Eukaryota</taxon>
        <taxon>Fungi</taxon>
        <taxon>Fungi incertae sedis</taxon>
        <taxon>Mucoromycota</taxon>
        <taxon>Mucoromycotina</taxon>
        <taxon>Mucoromycetes</taxon>
        <taxon>Mucorales</taxon>
        <taxon>Mucorineae</taxon>
        <taxon>Mucoraceae</taxon>
        <taxon>Thamnidium</taxon>
    </lineage>
</organism>
<protein>
    <submittedName>
        <fullName evidence="2">Uncharacterized protein</fullName>
    </submittedName>
</protein>
<sequence length="210" mass="24129">MDSSIKKDSESNLIIETLRPFLMNVIVLPCADVKFEWMTYRMSAYNNDGQLIIPDLVLYITPLSIINFELFIVEVRKHGNFSNGSFENDMIKIGKEMKLALDKMVAYKMDSPEVIGLLIRGLKATVLKTDLVYNGQYRLIEISTFFIVRDTVEDLMLIPGIIQKLDQARQIIHGTIEKVYKTIRKENGTTQDNNVFMRKVCQSPVTVKKE</sequence>
<proteinExistence type="predicted"/>
<evidence type="ECO:0000313" key="2">
    <source>
        <dbReference type="EMBL" id="KAG2229905.1"/>
    </source>
</evidence>
<keyword evidence="1" id="KW-1133">Transmembrane helix</keyword>
<dbReference type="Proteomes" id="UP000613177">
    <property type="component" value="Unassembled WGS sequence"/>
</dbReference>
<evidence type="ECO:0000313" key="3">
    <source>
        <dbReference type="Proteomes" id="UP000613177"/>
    </source>
</evidence>
<feature type="transmembrane region" description="Helical" evidence="1">
    <location>
        <begin position="52"/>
        <end position="73"/>
    </location>
</feature>
<reference evidence="2" key="1">
    <citation type="submission" date="2021-01" db="EMBL/GenBank/DDBJ databases">
        <title>Metabolic potential, ecology and presence of endohyphal bacteria is reflected in genomic diversity of Mucoromycotina.</title>
        <authorList>
            <person name="Muszewska A."/>
            <person name="Okrasinska A."/>
            <person name="Steczkiewicz K."/>
            <person name="Drgas O."/>
            <person name="Orlowska M."/>
            <person name="Perlinska-Lenart U."/>
            <person name="Aleksandrzak-Piekarczyk T."/>
            <person name="Szatraj K."/>
            <person name="Zielenkiewicz U."/>
            <person name="Pilsyk S."/>
            <person name="Malc E."/>
            <person name="Mieczkowski P."/>
            <person name="Kruszewska J.S."/>
            <person name="Biernat P."/>
            <person name="Pawlowska J."/>
        </authorList>
    </citation>
    <scope>NUCLEOTIDE SEQUENCE</scope>
    <source>
        <strain evidence="2">WA0000018081</strain>
    </source>
</reference>
<evidence type="ECO:0000256" key="1">
    <source>
        <dbReference type="SAM" id="Phobius"/>
    </source>
</evidence>
<keyword evidence="1" id="KW-0472">Membrane</keyword>
<dbReference type="AlphaFoldDB" id="A0A8H7SK10"/>
<accession>A0A8H7SK10</accession>
<name>A0A8H7SK10_9FUNG</name>
<comment type="caution">
    <text evidence="2">The sequence shown here is derived from an EMBL/GenBank/DDBJ whole genome shotgun (WGS) entry which is preliminary data.</text>
</comment>
<keyword evidence="1" id="KW-0812">Transmembrane</keyword>
<keyword evidence="3" id="KW-1185">Reference proteome</keyword>